<gene>
    <name evidence="2" type="ORF">PAHAL_9G063000</name>
</gene>
<dbReference type="Proteomes" id="UP000243499">
    <property type="component" value="Chromosome 9"/>
</dbReference>
<dbReference type="Gramene" id="PVH31129">
    <property type="protein sequence ID" value="PVH31129"/>
    <property type="gene ID" value="PAHAL_9G063000"/>
</dbReference>
<reference evidence="2" key="1">
    <citation type="submission" date="2018-04" db="EMBL/GenBank/DDBJ databases">
        <title>WGS assembly of Panicum hallii.</title>
        <authorList>
            <person name="Lovell J."/>
            <person name="Jenkins J."/>
            <person name="Lowry D."/>
            <person name="Mamidi S."/>
            <person name="Sreedasyam A."/>
            <person name="Weng X."/>
            <person name="Barry K."/>
            <person name="Bonette J."/>
            <person name="Campitelli B."/>
            <person name="Daum C."/>
            <person name="Gordon S."/>
            <person name="Gould B."/>
            <person name="Lipzen A."/>
            <person name="Macqueen A."/>
            <person name="Palacio-Mejia J."/>
            <person name="Plott C."/>
            <person name="Shakirov E."/>
            <person name="Shu S."/>
            <person name="Yoshinaga Y."/>
            <person name="Zane M."/>
            <person name="Rokhsar D."/>
            <person name="Grimwood J."/>
            <person name="Schmutz J."/>
            <person name="Juenger T."/>
        </authorList>
    </citation>
    <scope>NUCLEOTIDE SEQUENCE [LARGE SCALE GENOMIC DNA]</scope>
    <source>
        <strain evidence="2">FIL2</strain>
    </source>
</reference>
<evidence type="ECO:0000256" key="1">
    <source>
        <dbReference type="SAM" id="MobiDB-lite"/>
    </source>
</evidence>
<dbReference type="EMBL" id="CM008054">
    <property type="protein sequence ID" value="PVH31129.1"/>
    <property type="molecule type" value="Genomic_DNA"/>
</dbReference>
<sequence length="119" mass="12359">MVSGSPLALLSFVYARATSGRGAPDAHGVRAQRRRGVGVVLRGGGFRFRASSEEELSVHTMLLLAGGRAGAAPPRDAASRRRPSRRGTSTNSSSAVSVFILLAVISGEGEMITPPSKGR</sequence>
<protein>
    <submittedName>
        <fullName evidence="2">Uncharacterized protein</fullName>
    </submittedName>
</protein>
<dbReference type="AlphaFoldDB" id="A0A2T8I0E4"/>
<feature type="region of interest" description="Disordered" evidence="1">
    <location>
        <begin position="67"/>
        <end position="93"/>
    </location>
</feature>
<evidence type="ECO:0000313" key="2">
    <source>
        <dbReference type="EMBL" id="PVH31129.1"/>
    </source>
</evidence>
<proteinExistence type="predicted"/>
<accession>A0A2T8I0E4</accession>
<name>A0A2T8I0E4_9POAL</name>
<organism evidence="2">
    <name type="scientific">Panicum hallii</name>
    <dbReference type="NCBI Taxonomy" id="206008"/>
    <lineage>
        <taxon>Eukaryota</taxon>
        <taxon>Viridiplantae</taxon>
        <taxon>Streptophyta</taxon>
        <taxon>Embryophyta</taxon>
        <taxon>Tracheophyta</taxon>
        <taxon>Spermatophyta</taxon>
        <taxon>Magnoliopsida</taxon>
        <taxon>Liliopsida</taxon>
        <taxon>Poales</taxon>
        <taxon>Poaceae</taxon>
        <taxon>PACMAD clade</taxon>
        <taxon>Panicoideae</taxon>
        <taxon>Panicodae</taxon>
        <taxon>Paniceae</taxon>
        <taxon>Panicinae</taxon>
        <taxon>Panicum</taxon>
        <taxon>Panicum sect. Panicum</taxon>
    </lineage>
</organism>